<comment type="caution">
    <text evidence="1">The sequence shown here is derived from an EMBL/GenBank/DDBJ whole genome shotgun (WGS) entry which is preliminary data.</text>
</comment>
<dbReference type="EMBL" id="JABCIY010000227">
    <property type="protein sequence ID" value="KAF7187497.1"/>
    <property type="molecule type" value="Genomic_DNA"/>
</dbReference>
<dbReference type="PANTHER" id="PTHR42085:SF1">
    <property type="entry name" value="F-BOX DOMAIN-CONTAINING PROTEIN"/>
    <property type="match status" value="1"/>
</dbReference>
<dbReference type="OrthoDB" id="4757095at2759"/>
<reference evidence="1" key="1">
    <citation type="submission" date="2020-04" db="EMBL/GenBank/DDBJ databases">
        <title>Draft genome resource of the tomato pathogen Pseudocercospora fuligena.</title>
        <authorList>
            <person name="Zaccaron A."/>
        </authorList>
    </citation>
    <scope>NUCLEOTIDE SEQUENCE</scope>
    <source>
        <strain evidence="1">PF001</strain>
    </source>
</reference>
<accession>A0A8H6VEG5</accession>
<proteinExistence type="predicted"/>
<evidence type="ECO:0000313" key="2">
    <source>
        <dbReference type="Proteomes" id="UP000660729"/>
    </source>
</evidence>
<gene>
    <name evidence="1" type="ORF">HII31_11121</name>
</gene>
<dbReference type="AlphaFoldDB" id="A0A8H6VEG5"/>
<protein>
    <submittedName>
        <fullName evidence="1">Uncharacterized protein</fullName>
    </submittedName>
</protein>
<name>A0A8H6VEG5_9PEZI</name>
<organism evidence="1 2">
    <name type="scientific">Pseudocercospora fuligena</name>
    <dbReference type="NCBI Taxonomy" id="685502"/>
    <lineage>
        <taxon>Eukaryota</taxon>
        <taxon>Fungi</taxon>
        <taxon>Dikarya</taxon>
        <taxon>Ascomycota</taxon>
        <taxon>Pezizomycotina</taxon>
        <taxon>Dothideomycetes</taxon>
        <taxon>Dothideomycetidae</taxon>
        <taxon>Mycosphaerellales</taxon>
        <taxon>Mycosphaerellaceae</taxon>
        <taxon>Pseudocercospora</taxon>
    </lineage>
</organism>
<evidence type="ECO:0000313" key="1">
    <source>
        <dbReference type="EMBL" id="KAF7187497.1"/>
    </source>
</evidence>
<dbReference type="Proteomes" id="UP000660729">
    <property type="component" value="Unassembled WGS sequence"/>
</dbReference>
<keyword evidence="2" id="KW-1185">Reference proteome</keyword>
<sequence length="176" mass="20681">MSSLTAISIIGIMRHLADFTKVDLNTNAPQQQCSTLLTLLPPEIRERIYTYTLQDTIIPSTMHLYPLSKRRHGLPKPPPLCVCCKQLYLESIKLHWSHSIFLFPTSTNLNAFNLWFTNIGRRRRELISNIYIQKSGLGYNKDRKRQERRDLKENAETGRCWLEKFWELMIMVDDRG</sequence>
<dbReference type="InterPro" id="IPR038883">
    <property type="entry name" value="AN11006-like"/>
</dbReference>
<dbReference type="PANTHER" id="PTHR42085">
    <property type="entry name" value="F-BOX DOMAIN-CONTAINING PROTEIN"/>
    <property type="match status" value="1"/>
</dbReference>